<organism evidence="9 10">
    <name type="scientific">Bacteroides fragilis str. 3998T(B)3</name>
    <dbReference type="NCBI Taxonomy" id="1339316"/>
    <lineage>
        <taxon>Bacteria</taxon>
        <taxon>Pseudomonadati</taxon>
        <taxon>Bacteroidota</taxon>
        <taxon>Bacteroidia</taxon>
        <taxon>Bacteroidales</taxon>
        <taxon>Bacteroidaceae</taxon>
        <taxon>Bacteroides</taxon>
    </lineage>
</organism>
<protein>
    <recommendedName>
        <fullName evidence="6">Thioredoxin</fullName>
    </recommendedName>
</protein>
<dbReference type="SUPFAM" id="SSF52833">
    <property type="entry name" value="Thioredoxin-like"/>
    <property type="match status" value="1"/>
</dbReference>
<dbReference type="GO" id="GO:0015035">
    <property type="term" value="F:protein-disulfide reductase activity"/>
    <property type="evidence" value="ECO:0007669"/>
    <property type="project" value="InterPro"/>
</dbReference>
<name>A0A015U9L9_BACFG</name>
<dbReference type="PIRSF" id="PIRSF000077">
    <property type="entry name" value="Thioredoxin"/>
    <property type="match status" value="1"/>
</dbReference>
<evidence type="ECO:0000313" key="10">
    <source>
        <dbReference type="Proteomes" id="UP000020773"/>
    </source>
</evidence>
<dbReference type="EMBL" id="JGDB01000044">
    <property type="protein sequence ID" value="EXY91532.1"/>
    <property type="molecule type" value="Genomic_DNA"/>
</dbReference>
<evidence type="ECO:0000259" key="8">
    <source>
        <dbReference type="PROSITE" id="PS51352"/>
    </source>
</evidence>
<sequence>MEEKKEARQKRNREKLATADWVMAEFYATWCPHCERMQPVVEEFKKLMEGTLEVVQIDIDQEDALANFYTIESVPTFILMRKGEQLWRQSGELDLERLKKAVKDFKS</sequence>
<keyword evidence="3" id="KW-0249">Electron transport</keyword>
<dbReference type="AlphaFoldDB" id="A0A015U9L9"/>
<dbReference type="PANTHER" id="PTHR45663">
    <property type="entry name" value="GEO12009P1"/>
    <property type="match status" value="1"/>
</dbReference>
<accession>A0A015U9L9</accession>
<dbReference type="InterPro" id="IPR013766">
    <property type="entry name" value="Thioredoxin_domain"/>
</dbReference>
<dbReference type="Pfam" id="PF00085">
    <property type="entry name" value="Thioredoxin"/>
    <property type="match status" value="1"/>
</dbReference>
<dbReference type="RefSeq" id="WP_005785996.1">
    <property type="nucleotide sequence ID" value="NZ_JGDB01000044.1"/>
</dbReference>
<evidence type="ECO:0000256" key="6">
    <source>
        <dbReference type="PIRNR" id="PIRNR000077"/>
    </source>
</evidence>
<comment type="caution">
    <text evidence="9">The sequence shown here is derived from an EMBL/GenBank/DDBJ whole genome shotgun (WGS) entry which is preliminary data.</text>
</comment>
<dbReference type="InterPro" id="IPR005746">
    <property type="entry name" value="Thioredoxin"/>
</dbReference>
<dbReference type="CDD" id="cd02947">
    <property type="entry name" value="TRX_family"/>
    <property type="match status" value="1"/>
</dbReference>
<evidence type="ECO:0000256" key="5">
    <source>
        <dbReference type="ARBA" id="ARBA00023284"/>
    </source>
</evidence>
<dbReference type="InterPro" id="IPR036249">
    <property type="entry name" value="Thioredoxin-like_sf"/>
</dbReference>
<dbReference type="PANTHER" id="PTHR45663:SF11">
    <property type="entry name" value="GEO12009P1"/>
    <property type="match status" value="1"/>
</dbReference>
<feature type="disulfide bond" description="Redox-active" evidence="7">
    <location>
        <begin position="31"/>
        <end position="34"/>
    </location>
</feature>
<reference evidence="9 10" key="1">
    <citation type="submission" date="2014-02" db="EMBL/GenBank/DDBJ databases">
        <authorList>
            <person name="Sears C."/>
            <person name="Carroll K."/>
            <person name="Sack B.R."/>
            <person name="Qadri F."/>
            <person name="Myers L.L."/>
            <person name="Chung G.-T."/>
            <person name="Escheverria P."/>
            <person name="Fraser C.M."/>
            <person name="Sadzewicz L."/>
            <person name="Shefchek K.A."/>
            <person name="Tallon L."/>
            <person name="Das S.P."/>
            <person name="Daugherty S."/>
            <person name="Mongodin E.F."/>
        </authorList>
    </citation>
    <scope>NUCLEOTIDE SEQUENCE [LARGE SCALE GENOMIC DNA]</scope>
    <source>
        <strain evidence="10">3998T(B)3</strain>
    </source>
</reference>
<evidence type="ECO:0000256" key="4">
    <source>
        <dbReference type="ARBA" id="ARBA00023157"/>
    </source>
</evidence>
<dbReference type="PROSITE" id="PS51352">
    <property type="entry name" value="THIOREDOXIN_2"/>
    <property type="match status" value="1"/>
</dbReference>
<dbReference type="PATRIC" id="fig|1339316.3.peg.1687"/>
<comment type="similarity">
    <text evidence="1 6">Belongs to the thioredoxin family.</text>
</comment>
<evidence type="ECO:0000256" key="1">
    <source>
        <dbReference type="ARBA" id="ARBA00008987"/>
    </source>
</evidence>
<dbReference type="Gene3D" id="3.40.30.10">
    <property type="entry name" value="Glutaredoxin"/>
    <property type="match status" value="1"/>
</dbReference>
<dbReference type="GO" id="GO:0045454">
    <property type="term" value="P:cell redox homeostasis"/>
    <property type="evidence" value="ECO:0007669"/>
    <property type="project" value="TreeGrafter"/>
</dbReference>
<evidence type="ECO:0000313" key="9">
    <source>
        <dbReference type="EMBL" id="EXY91532.1"/>
    </source>
</evidence>
<proteinExistence type="inferred from homology"/>
<dbReference type="Proteomes" id="UP000020773">
    <property type="component" value="Unassembled WGS sequence"/>
</dbReference>
<keyword evidence="4 7" id="KW-1015">Disulfide bond</keyword>
<dbReference type="InterPro" id="IPR017937">
    <property type="entry name" value="Thioredoxin_CS"/>
</dbReference>
<dbReference type="PROSITE" id="PS00194">
    <property type="entry name" value="THIOREDOXIN_1"/>
    <property type="match status" value="1"/>
</dbReference>
<dbReference type="GO" id="GO:0005829">
    <property type="term" value="C:cytosol"/>
    <property type="evidence" value="ECO:0007669"/>
    <property type="project" value="TreeGrafter"/>
</dbReference>
<keyword evidence="5 7" id="KW-0676">Redox-active center</keyword>
<evidence type="ECO:0000256" key="2">
    <source>
        <dbReference type="ARBA" id="ARBA00022448"/>
    </source>
</evidence>
<feature type="domain" description="Thioredoxin" evidence="8">
    <location>
        <begin position="1"/>
        <end position="107"/>
    </location>
</feature>
<evidence type="ECO:0000256" key="7">
    <source>
        <dbReference type="PIRSR" id="PIRSR000077-4"/>
    </source>
</evidence>
<keyword evidence="2" id="KW-0813">Transport</keyword>
<evidence type="ECO:0000256" key="3">
    <source>
        <dbReference type="ARBA" id="ARBA00022982"/>
    </source>
</evidence>
<gene>
    <name evidence="9" type="ORF">M125_1744</name>
</gene>